<dbReference type="Proteomes" id="UP001501207">
    <property type="component" value="Unassembled WGS sequence"/>
</dbReference>
<dbReference type="Gene3D" id="3.30.2310.20">
    <property type="entry name" value="RelE-like"/>
    <property type="match status" value="1"/>
</dbReference>
<keyword evidence="3" id="KW-1185">Reference proteome</keyword>
<sequence>MPDPYAISIRTAAELDIKEAVEWYREKAPLQVAPLIQALSERFDLICRNPFLFQIDTGTSELLSCDSSPMVFSYIIEEKRVVVLAVLHTKRLF</sequence>
<evidence type="ECO:0000313" key="3">
    <source>
        <dbReference type="Proteomes" id="UP001501207"/>
    </source>
</evidence>
<dbReference type="RefSeq" id="WP_344975204.1">
    <property type="nucleotide sequence ID" value="NZ_BAABFN010000001.1"/>
</dbReference>
<dbReference type="EMBL" id="BAABFN010000001">
    <property type="protein sequence ID" value="GAA4303187.1"/>
    <property type="molecule type" value="Genomic_DNA"/>
</dbReference>
<reference evidence="3" key="1">
    <citation type="journal article" date="2019" name="Int. J. Syst. Evol. Microbiol.">
        <title>The Global Catalogue of Microorganisms (GCM) 10K type strain sequencing project: providing services to taxonomists for standard genome sequencing and annotation.</title>
        <authorList>
            <consortium name="The Broad Institute Genomics Platform"/>
            <consortium name="The Broad Institute Genome Sequencing Center for Infectious Disease"/>
            <person name="Wu L."/>
            <person name="Ma J."/>
        </authorList>
    </citation>
    <scope>NUCLEOTIDE SEQUENCE [LARGE SCALE GENOMIC DNA]</scope>
    <source>
        <strain evidence="3">JCM 17664</strain>
    </source>
</reference>
<dbReference type="InterPro" id="IPR035093">
    <property type="entry name" value="RelE/ParE_toxin_dom_sf"/>
</dbReference>
<gene>
    <name evidence="2" type="ORF">GCM10023143_06340</name>
</gene>
<accession>A0ABP8FGA5</accession>
<comment type="caution">
    <text evidence="2">The sequence shown here is derived from an EMBL/GenBank/DDBJ whole genome shotgun (WGS) entry which is preliminary data.</text>
</comment>
<organism evidence="2 3">
    <name type="scientific">Compostibacter hankyongensis</name>
    <dbReference type="NCBI Taxonomy" id="1007089"/>
    <lineage>
        <taxon>Bacteria</taxon>
        <taxon>Pseudomonadati</taxon>
        <taxon>Bacteroidota</taxon>
        <taxon>Chitinophagia</taxon>
        <taxon>Chitinophagales</taxon>
        <taxon>Chitinophagaceae</taxon>
        <taxon>Compostibacter</taxon>
    </lineage>
</organism>
<proteinExistence type="predicted"/>
<evidence type="ECO:0000256" key="1">
    <source>
        <dbReference type="ARBA" id="ARBA00022649"/>
    </source>
</evidence>
<evidence type="ECO:0008006" key="4">
    <source>
        <dbReference type="Google" id="ProtNLM"/>
    </source>
</evidence>
<protein>
    <recommendedName>
        <fullName evidence="4">Type II toxin-antitoxin system RelE/ParE family toxin</fullName>
    </recommendedName>
</protein>
<keyword evidence="1" id="KW-1277">Toxin-antitoxin system</keyword>
<dbReference type="InterPro" id="IPR007712">
    <property type="entry name" value="RelE/ParE_toxin"/>
</dbReference>
<name>A0ABP8FGA5_9BACT</name>
<dbReference type="Pfam" id="PF05016">
    <property type="entry name" value="ParE_toxin"/>
    <property type="match status" value="1"/>
</dbReference>
<evidence type="ECO:0000313" key="2">
    <source>
        <dbReference type="EMBL" id="GAA4303187.1"/>
    </source>
</evidence>